<dbReference type="InterPro" id="IPR004312">
    <property type="entry name" value="ATHILA_Orf1_C"/>
</dbReference>
<dbReference type="Gramene" id="mRNA:HanXRQr2_Chr08g0337731">
    <property type="protein sequence ID" value="mRNA:HanXRQr2_Chr08g0337731"/>
    <property type="gene ID" value="HanXRQr2_Chr08g0337731"/>
</dbReference>
<keyword evidence="4" id="KW-1185">Reference proteome</keyword>
<name>A0A9K3ND06_HELAN</name>
<feature type="compositionally biased region" description="Acidic residues" evidence="1">
    <location>
        <begin position="370"/>
        <end position="379"/>
    </location>
</feature>
<dbReference type="AlphaFoldDB" id="A0A9K3ND06"/>
<reference evidence="3" key="2">
    <citation type="submission" date="2020-06" db="EMBL/GenBank/DDBJ databases">
        <title>Helianthus annuus Genome sequencing and assembly Release 2.</title>
        <authorList>
            <person name="Gouzy J."/>
            <person name="Langlade N."/>
            <person name="Munos S."/>
        </authorList>
    </citation>
    <scope>NUCLEOTIDE SEQUENCE</scope>
    <source>
        <tissue evidence="3">Leaves</tissue>
    </source>
</reference>
<comment type="caution">
    <text evidence="3">The sequence shown here is derived from an EMBL/GenBank/DDBJ whole genome shotgun (WGS) entry which is preliminary data.</text>
</comment>
<feature type="region of interest" description="Disordered" evidence="1">
    <location>
        <begin position="1"/>
        <end position="36"/>
    </location>
</feature>
<feature type="domain" description="Arabidopsis retrotransposon Orf1 C-terminal" evidence="2">
    <location>
        <begin position="57"/>
        <end position="231"/>
    </location>
</feature>
<accession>A0A9K3ND06</accession>
<evidence type="ECO:0000256" key="1">
    <source>
        <dbReference type="SAM" id="MobiDB-lite"/>
    </source>
</evidence>
<dbReference type="EMBL" id="MNCJ02000323">
    <property type="protein sequence ID" value="KAF5795275.1"/>
    <property type="molecule type" value="Genomic_DNA"/>
</dbReference>
<feature type="region of interest" description="Disordered" evidence="1">
    <location>
        <begin position="360"/>
        <end position="379"/>
    </location>
</feature>
<dbReference type="Proteomes" id="UP000215914">
    <property type="component" value="Unassembled WGS sequence"/>
</dbReference>
<evidence type="ECO:0000259" key="2">
    <source>
        <dbReference type="Pfam" id="PF03078"/>
    </source>
</evidence>
<evidence type="ECO:0000313" key="3">
    <source>
        <dbReference type="EMBL" id="KAF5795275.1"/>
    </source>
</evidence>
<organism evidence="3 4">
    <name type="scientific">Helianthus annuus</name>
    <name type="common">Common sunflower</name>
    <dbReference type="NCBI Taxonomy" id="4232"/>
    <lineage>
        <taxon>Eukaryota</taxon>
        <taxon>Viridiplantae</taxon>
        <taxon>Streptophyta</taxon>
        <taxon>Embryophyta</taxon>
        <taxon>Tracheophyta</taxon>
        <taxon>Spermatophyta</taxon>
        <taxon>Magnoliopsida</taxon>
        <taxon>eudicotyledons</taxon>
        <taxon>Gunneridae</taxon>
        <taxon>Pentapetalae</taxon>
        <taxon>asterids</taxon>
        <taxon>campanulids</taxon>
        <taxon>Asterales</taxon>
        <taxon>Asteraceae</taxon>
        <taxon>Asteroideae</taxon>
        <taxon>Heliantheae alliance</taxon>
        <taxon>Heliantheae</taxon>
        <taxon>Helianthus</taxon>
    </lineage>
</organism>
<protein>
    <recommendedName>
        <fullName evidence="2">Arabidopsis retrotransposon Orf1 C-terminal domain-containing protein</fullName>
    </recommendedName>
</protein>
<dbReference type="Pfam" id="PF03078">
    <property type="entry name" value="ATHILA"/>
    <property type="match status" value="1"/>
</dbReference>
<gene>
    <name evidence="3" type="ORF">HanXRQr2_Chr08g0337731</name>
</gene>
<sequence>MSDEGASSAGGKRKRKATKKNQPVQYRMPEERPEPNAVAVPLNQRELRNHTLLQFMLGTDEYERCEKFLEMELFQHRTVNWGMIDAMAQRERLEGLLGRRWLEAIRCADPQYAELTVEFHSTFKYSPEWFMQPYTVQFMLGRQPFRMSVPQFAEAIGFYTREESSVVGFRRSLRGVTVNREDYHVMEAELAEFWLTIADSEWSTRAVASSIRDPFVRYIHRIIACTVMGRKGGEDKERSEFGDGDVGIIRMGSSKGWSSQRLLTPGPVTVEFGIEELRRAQMICLDEPLRWEAVKQGPPHRQRVRLQSERPPSAHPRAQRQVRAPASAPVTLESLRDMLLVQNDVLRYIMERQHIEVPDWFLPPQQAAGGDEESGGDDE</sequence>
<evidence type="ECO:0000313" key="4">
    <source>
        <dbReference type="Proteomes" id="UP000215914"/>
    </source>
</evidence>
<feature type="region of interest" description="Disordered" evidence="1">
    <location>
        <begin position="296"/>
        <end position="328"/>
    </location>
</feature>
<reference evidence="3" key="1">
    <citation type="journal article" date="2017" name="Nature">
        <title>The sunflower genome provides insights into oil metabolism, flowering and Asterid evolution.</title>
        <authorList>
            <person name="Badouin H."/>
            <person name="Gouzy J."/>
            <person name="Grassa C.J."/>
            <person name="Murat F."/>
            <person name="Staton S.E."/>
            <person name="Cottret L."/>
            <person name="Lelandais-Briere C."/>
            <person name="Owens G.L."/>
            <person name="Carrere S."/>
            <person name="Mayjonade B."/>
            <person name="Legrand L."/>
            <person name="Gill N."/>
            <person name="Kane N.C."/>
            <person name="Bowers J.E."/>
            <person name="Hubner S."/>
            <person name="Bellec A."/>
            <person name="Berard A."/>
            <person name="Berges H."/>
            <person name="Blanchet N."/>
            <person name="Boniface M.C."/>
            <person name="Brunel D."/>
            <person name="Catrice O."/>
            <person name="Chaidir N."/>
            <person name="Claudel C."/>
            <person name="Donnadieu C."/>
            <person name="Faraut T."/>
            <person name="Fievet G."/>
            <person name="Helmstetter N."/>
            <person name="King M."/>
            <person name="Knapp S.J."/>
            <person name="Lai Z."/>
            <person name="Le Paslier M.C."/>
            <person name="Lippi Y."/>
            <person name="Lorenzon L."/>
            <person name="Mandel J.R."/>
            <person name="Marage G."/>
            <person name="Marchand G."/>
            <person name="Marquand E."/>
            <person name="Bret-Mestries E."/>
            <person name="Morien E."/>
            <person name="Nambeesan S."/>
            <person name="Nguyen T."/>
            <person name="Pegot-Espagnet P."/>
            <person name="Pouilly N."/>
            <person name="Raftis F."/>
            <person name="Sallet E."/>
            <person name="Schiex T."/>
            <person name="Thomas J."/>
            <person name="Vandecasteele C."/>
            <person name="Vares D."/>
            <person name="Vear F."/>
            <person name="Vautrin S."/>
            <person name="Crespi M."/>
            <person name="Mangin B."/>
            <person name="Burke J.M."/>
            <person name="Salse J."/>
            <person name="Munos S."/>
            <person name="Vincourt P."/>
            <person name="Rieseberg L.H."/>
            <person name="Langlade N.B."/>
        </authorList>
    </citation>
    <scope>NUCLEOTIDE SEQUENCE</scope>
    <source>
        <tissue evidence="3">Leaves</tissue>
    </source>
</reference>
<proteinExistence type="predicted"/>